<evidence type="ECO:0000256" key="2">
    <source>
        <dbReference type="ARBA" id="ARBA00022692"/>
    </source>
</evidence>
<comment type="subcellular location">
    <subcellularLocation>
        <location evidence="1">Membrane</location>
        <topology evidence="1">Multi-pass membrane protein</topology>
    </subcellularLocation>
</comment>
<dbReference type="Pfam" id="PF07690">
    <property type="entry name" value="MFS_1"/>
    <property type="match status" value="1"/>
</dbReference>
<dbReference type="GO" id="GO:0022857">
    <property type="term" value="F:transmembrane transporter activity"/>
    <property type="evidence" value="ECO:0007669"/>
    <property type="project" value="InterPro"/>
</dbReference>
<feature type="transmembrane region" description="Helical" evidence="5">
    <location>
        <begin position="71"/>
        <end position="92"/>
    </location>
</feature>
<keyword evidence="2 5" id="KW-0812">Transmembrane</keyword>
<feature type="transmembrane region" description="Helical" evidence="5">
    <location>
        <begin position="512"/>
        <end position="533"/>
    </location>
</feature>
<name>A0AA38VIA0_9PEZI</name>
<comment type="caution">
    <text evidence="7">The sequence shown here is derived from an EMBL/GenBank/DDBJ whole genome shotgun (WGS) entry which is preliminary data.</text>
</comment>
<evidence type="ECO:0000313" key="7">
    <source>
        <dbReference type="EMBL" id="KAJ9134080.1"/>
    </source>
</evidence>
<dbReference type="InterPro" id="IPR011701">
    <property type="entry name" value="MFS"/>
</dbReference>
<dbReference type="PANTHER" id="PTHR23502:SF29">
    <property type="entry name" value="TRANSPORTER, PUTATIVE (AFU_ORTHOLOGUE AFUA_6G06680)-RELATED"/>
    <property type="match status" value="1"/>
</dbReference>
<dbReference type="Gene3D" id="1.20.1250.20">
    <property type="entry name" value="MFS general substrate transporter like domains"/>
    <property type="match status" value="1"/>
</dbReference>
<feature type="transmembrane region" description="Helical" evidence="5">
    <location>
        <begin position="228"/>
        <end position="250"/>
    </location>
</feature>
<feature type="transmembrane region" description="Helical" evidence="5">
    <location>
        <begin position="377"/>
        <end position="395"/>
    </location>
</feature>
<organism evidence="7 8">
    <name type="scientific">Coniochaeta hoffmannii</name>
    <dbReference type="NCBI Taxonomy" id="91930"/>
    <lineage>
        <taxon>Eukaryota</taxon>
        <taxon>Fungi</taxon>
        <taxon>Dikarya</taxon>
        <taxon>Ascomycota</taxon>
        <taxon>Pezizomycotina</taxon>
        <taxon>Sordariomycetes</taxon>
        <taxon>Sordariomycetidae</taxon>
        <taxon>Coniochaetales</taxon>
        <taxon>Coniochaetaceae</taxon>
        <taxon>Coniochaeta</taxon>
    </lineage>
</organism>
<evidence type="ECO:0000313" key="8">
    <source>
        <dbReference type="Proteomes" id="UP001174691"/>
    </source>
</evidence>
<evidence type="ECO:0000259" key="6">
    <source>
        <dbReference type="PROSITE" id="PS50850"/>
    </source>
</evidence>
<evidence type="ECO:0000256" key="5">
    <source>
        <dbReference type="SAM" id="Phobius"/>
    </source>
</evidence>
<evidence type="ECO:0000256" key="1">
    <source>
        <dbReference type="ARBA" id="ARBA00004141"/>
    </source>
</evidence>
<dbReference type="SUPFAM" id="SSF103473">
    <property type="entry name" value="MFS general substrate transporter"/>
    <property type="match status" value="1"/>
</dbReference>
<feature type="transmembrane region" description="Helical" evidence="5">
    <location>
        <begin position="112"/>
        <end position="131"/>
    </location>
</feature>
<evidence type="ECO:0000256" key="3">
    <source>
        <dbReference type="ARBA" id="ARBA00022989"/>
    </source>
</evidence>
<gene>
    <name evidence="7" type="ORF">NKR19_g8805</name>
</gene>
<feature type="transmembrane region" description="Helical" evidence="5">
    <location>
        <begin position="481"/>
        <end position="500"/>
    </location>
</feature>
<feature type="transmembrane region" description="Helical" evidence="5">
    <location>
        <begin position="416"/>
        <end position="433"/>
    </location>
</feature>
<dbReference type="EMBL" id="JANBVN010000189">
    <property type="protein sequence ID" value="KAJ9134080.1"/>
    <property type="molecule type" value="Genomic_DNA"/>
</dbReference>
<feature type="domain" description="Major facilitator superfamily (MFS) profile" evidence="6">
    <location>
        <begin position="72"/>
        <end position="555"/>
    </location>
</feature>
<feature type="transmembrane region" description="Helical" evidence="5">
    <location>
        <begin position="140"/>
        <end position="159"/>
    </location>
</feature>
<feature type="transmembrane region" description="Helical" evidence="5">
    <location>
        <begin position="201"/>
        <end position="222"/>
    </location>
</feature>
<accession>A0AA38VIA0</accession>
<dbReference type="PANTHER" id="PTHR23502">
    <property type="entry name" value="MAJOR FACILITATOR SUPERFAMILY"/>
    <property type="match status" value="1"/>
</dbReference>
<dbReference type="InterPro" id="IPR020846">
    <property type="entry name" value="MFS_dom"/>
</dbReference>
<feature type="transmembrane region" description="Helical" evidence="5">
    <location>
        <begin position="171"/>
        <end position="194"/>
    </location>
</feature>
<dbReference type="PROSITE" id="PS50850">
    <property type="entry name" value="MFS"/>
    <property type="match status" value="1"/>
</dbReference>
<proteinExistence type="predicted"/>
<dbReference type="AlphaFoldDB" id="A0AA38VIA0"/>
<dbReference type="Proteomes" id="UP001174691">
    <property type="component" value="Unassembled WGS sequence"/>
</dbReference>
<keyword evidence="3 5" id="KW-1133">Transmembrane helix</keyword>
<protein>
    <submittedName>
        <fullName evidence="7">MFS general substrate transporter</fullName>
    </submittedName>
</protein>
<evidence type="ECO:0000256" key="4">
    <source>
        <dbReference type="ARBA" id="ARBA00023136"/>
    </source>
</evidence>
<dbReference type="GO" id="GO:0005886">
    <property type="term" value="C:plasma membrane"/>
    <property type="evidence" value="ECO:0007669"/>
    <property type="project" value="TreeGrafter"/>
</dbReference>
<keyword evidence="8" id="KW-1185">Reference proteome</keyword>
<keyword evidence="4 5" id="KW-0472">Membrane</keyword>
<sequence>MPFGIIDTKDDAPLAGTEYLIQDDSASSQTDLDTTHLKRVLYKGVDTILVPQPSDDDPNDPLLWSTWKREIAFVTLFFNNIIFAALPGPMLAPSTFALAGILGVPVTMISELSGYQLLVVGAIGPLVSVLAQKYGKRPQFLFAAVTGTIGTIICIIGSQRYNYNTLLAGRMIQGLGTTAWESLSMSAVGDLLYLHERGLRTAFMVATLTCTPSIVSIIAGAMTQACGWQSLFVASLPFNIVGLIGTIFLLPETQFRRPVISRNPVPGKSEQTTERNLGASAEKAELSVVETARTTSQPTKPKKTYIQTLSPMSGSYTEKGILHLLSEIFVHLANPAVIWILLVSGVLIALFVVSAYITSQIWSVPPYGLNIAQNGFFYTGSFLGGLLATVAGPLCDWTARTLTRLNRGVFEAEFRIPIMAVGALFTSLGWFTFMWDVEHPRPNGYLLGAFCHGCACFGISVPSTAAGLYILDSFPKQSTEIFILQMMLKNFLFYAFSTFINKWTAEDGAGFVFRTWGIVSLCLLATCIPMYIFGKVNRRMMSNIHSKYRIFRAVA</sequence>
<dbReference type="InterPro" id="IPR036259">
    <property type="entry name" value="MFS_trans_sf"/>
</dbReference>
<reference evidence="7" key="1">
    <citation type="submission" date="2022-07" db="EMBL/GenBank/DDBJ databases">
        <title>Fungi with potential for degradation of polypropylene.</title>
        <authorList>
            <person name="Gostincar C."/>
        </authorList>
    </citation>
    <scope>NUCLEOTIDE SEQUENCE</scope>
    <source>
        <strain evidence="7">EXF-13287</strain>
    </source>
</reference>
<feature type="transmembrane region" description="Helical" evidence="5">
    <location>
        <begin position="445"/>
        <end position="469"/>
    </location>
</feature>
<feature type="transmembrane region" description="Helical" evidence="5">
    <location>
        <begin position="336"/>
        <end position="357"/>
    </location>
</feature>